<dbReference type="AlphaFoldDB" id="A0A0P6X977"/>
<feature type="transmembrane region" description="Helical" evidence="5">
    <location>
        <begin position="100"/>
        <end position="118"/>
    </location>
</feature>
<feature type="transmembrane region" description="Helical" evidence="5">
    <location>
        <begin position="325"/>
        <end position="343"/>
    </location>
</feature>
<dbReference type="InterPro" id="IPR007016">
    <property type="entry name" value="O-antigen_ligase-rel_domated"/>
</dbReference>
<dbReference type="InterPro" id="IPR011990">
    <property type="entry name" value="TPR-like_helical_dom_sf"/>
</dbReference>
<dbReference type="STRING" id="1134406.ADN00_05180"/>
<proteinExistence type="predicted"/>
<dbReference type="EMBL" id="LGCL01000016">
    <property type="protein sequence ID" value="KPL78652.1"/>
    <property type="molecule type" value="Genomic_DNA"/>
</dbReference>
<reference evidence="7 8" key="1">
    <citation type="submission" date="2015-07" db="EMBL/GenBank/DDBJ databases">
        <title>Genome sequence of Ornatilinea apprima DSM 23815.</title>
        <authorList>
            <person name="Hemp J."/>
            <person name="Ward L.M."/>
            <person name="Pace L.A."/>
            <person name="Fischer W.W."/>
        </authorList>
    </citation>
    <scope>NUCLEOTIDE SEQUENCE [LARGE SCALE GENOMIC DNA]</scope>
    <source>
        <strain evidence="7 8">P3M-1</strain>
    </source>
</reference>
<evidence type="ECO:0000259" key="6">
    <source>
        <dbReference type="Pfam" id="PF04932"/>
    </source>
</evidence>
<dbReference type="InterPro" id="IPR051533">
    <property type="entry name" value="WaaL-like"/>
</dbReference>
<comment type="subcellular location">
    <subcellularLocation>
        <location evidence="1">Membrane</location>
        <topology evidence="1">Multi-pass membrane protein</topology>
    </subcellularLocation>
</comment>
<organism evidence="7 8">
    <name type="scientific">Ornatilinea apprima</name>
    <dbReference type="NCBI Taxonomy" id="1134406"/>
    <lineage>
        <taxon>Bacteria</taxon>
        <taxon>Bacillati</taxon>
        <taxon>Chloroflexota</taxon>
        <taxon>Anaerolineae</taxon>
        <taxon>Anaerolineales</taxon>
        <taxon>Anaerolineaceae</taxon>
        <taxon>Ornatilinea</taxon>
    </lineage>
</organism>
<feature type="transmembrane region" description="Helical" evidence="5">
    <location>
        <begin position="266"/>
        <end position="287"/>
    </location>
</feature>
<evidence type="ECO:0000313" key="8">
    <source>
        <dbReference type="Proteomes" id="UP000050417"/>
    </source>
</evidence>
<dbReference type="PANTHER" id="PTHR37422:SF23">
    <property type="entry name" value="TEICHURONIC ACID BIOSYNTHESIS PROTEIN TUAE"/>
    <property type="match status" value="1"/>
</dbReference>
<feature type="transmembrane region" description="Helical" evidence="5">
    <location>
        <begin position="355"/>
        <end position="372"/>
    </location>
</feature>
<evidence type="ECO:0000313" key="7">
    <source>
        <dbReference type="EMBL" id="KPL78652.1"/>
    </source>
</evidence>
<dbReference type="SUPFAM" id="SSF48452">
    <property type="entry name" value="TPR-like"/>
    <property type="match status" value="1"/>
</dbReference>
<keyword evidence="3 5" id="KW-1133">Transmembrane helix</keyword>
<dbReference type="Gene3D" id="1.25.40.10">
    <property type="entry name" value="Tetratricopeptide repeat domain"/>
    <property type="match status" value="1"/>
</dbReference>
<keyword evidence="4 5" id="KW-0472">Membrane</keyword>
<evidence type="ECO:0000256" key="3">
    <source>
        <dbReference type="ARBA" id="ARBA00022989"/>
    </source>
</evidence>
<evidence type="ECO:0000256" key="4">
    <source>
        <dbReference type="ARBA" id="ARBA00023136"/>
    </source>
</evidence>
<protein>
    <recommendedName>
        <fullName evidence="6">O-antigen ligase-related domain-containing protein</fullName>
    </recommendedName>
</protein>
<gene>
    <name evidence="7" type="ORF">ADN00_05180</name>
</gene>
<dbReference type="GO" id="GO:0016020">
    <property type="term" value="C:membrane"/>
    <property type="evidence" value="ECO:0007669"/>
    <property type="project" value="UniProtKB-SubCell"/>
</dbReference>
<dbReference type="PANTHER" id="PTHR37422">
    <property type="entry name" value="TEICHURONIC ACID BIOSYNTHESIS PROTEIN TUAE"/>
    <property type="match status" value="1"/>
</dbReference>
<feature type="domain" description="O-antigen ligase-related" evidence="6">
    <location>
        <begin position="131"/>
        <end position="278"/>
    </location>
</feature>
<keyword evidence="8" id="KW-1185">Reference proteome</keyword>
<dbReference type="RefSeq" id="WP_152966264.1">
    <property type="nucleotide sequence ID" value="NZ_LGCL01000016.1"/>
</dbReference>
<name>A0A0P6X977_9CHLR</name>
<evidence type="ECO:0000256" key="2">
    <source>
        <dbReference type="ARBA" id="ARBA00022692"/>
    </source>
</evidence>
<dbReference type="InterPro" id="IPR019734">
    <property type="entry name" value="TPR_rpt"/>
</dbReference>
<keyword evidence="2 5" id="KW-0812">Transmembrane</keyword>
<dbReference type="Pfam" id="PF04932">
    <property type="entry name" value="Wzy_C"/>
    <property type="match status" value="1"/>
</dbReference>
<feature type="transmembrane region" description="Helical" evidence="5">
    <location>
        <begin position="299"/>
        <end position="319"/>
    </location>
</feature>
<feature type="transmembrane region" description="Helical" evidence="5">
    <location>
        <begin position="147"/>
        <end position="164"/>
    </location>
</feature>
<dbReference type="Proteomes" id="UP000050417">
    <property type="component" value="Unassembled WGS sequence"/>
</dbReference>
<evidence type="ECO:0000256" key="1">
    <source>
        <dbReference type="ARBA" id="ARBA00004141"/>
    </source>
</evidence>
<dbReference type="Pfam" id="PF13432">
    <property type="entry name" value="TPR_16"/>
    <property type="match status" value="2"/>
</dbReference>
<evidence type="ECO:0000256" key="5">
    <source>
        <dbReference type="SAM" id="Phobius"/>
    </source>
</evidence>
<feature type="transmembrane region" description="Helical" evidence="5">
    <location>
        <begin position="30"/>
        <end position="47"/>
    </location>
</feature>
<feature type="transmembrane region" description="Helical" evidence="5">
    <location>
        <begin position="184"/>
        <end position="201"/>
    </location>
</feature>
<dbReference type="OrthoDB" id="436163at2"/>
<sequence length="679" mass="75386">MLVFPLAVLWLALGLGSLWADDRLRSILTLWTIGAGIVIILISANLERKNEIRLAVMAIGGLLMLWSWTDAINWYLQWLRVSPGIWFPSIPFRLNGSNNIAAYLNLLMMFGVCQMFFANLAWKRAAWGAYSVSAFLLIYLSSSRGAWVAAAAGFAVLVLGVLYYRPQVWKTWWKSLQTSAWSKVGLAGLVLLGASLVALYLQQSRHPTHGSALSSRSEFWPVAWKAFLQSPLLGHGLNTYASFWLKTYSCPPQEVFLHAHNQYLDVLVSAGLMGLCALIFLLAKLFTTLRSELSRAEGEFPWVLGLAGALCAYLVHGVFDGLYRMPFVSFSLALMLGAALQPVTFSNRFYQTFKAVFCGLVVLAGLYIPWVLQPLSDGIDLLNQNNYSQAASRFEVAVQRAPTFSVAHQHAGLAYSHLLGEENLDSAIQHFQMAIAADPHWALHHANLAALYRARGDIPAAQAEIEQAVRLSSKSYLYWMNKAVIAEESGASEDAHEAYLSALALRPRLYPAKFWFQTSIRADAALDYSRQAGSDPLNKQELFEIASSGAGKAVDYIALSAFLLQEGDVDQAYHYLNLADLAYYSDPEERAEYFWQSALLSAAEEDWESAVIWGRQAVKALSTWGPYGMGASLRAPYAKEVFGVPSTIDQLVPQLVTFVPEFVTEREKLVLEWTDLAGR</sequence>
<feature type="transmembrane region" description="Helical" evidence="5">
    <location>
        <begin position="54"/>
        <end position="76"/>
    </location>
</feature>
<dbReference type="SMART" id="SM00028">
    <property type="entry name" value="TPR"/>
    <property type="match status" value="3"/>
</dbReference>
<comment type="caution">
    <text evidence="7">The sequence shown here is derived from an EMBL/GenBank/DDBJ whole genome shotgun (WGS) entry which is preliminary data.</text>
</comment>
<accession>A0A0P6X977</accession>
<feature type="transmembrane region" description="Helical" evidence="5">
    <location>
        <begin position="125"/>
        <end position="141"/>
    </location>
</feature>